<keyword evidence="5" id="KW-0472">Membrane</keyword>
<evidence type="ECO:0000256" key="6">
    <source>
        <dbReference type="SAM" id="MobiDB-lite"/>
    </source>
</evidence>
<dbReference type="OrthoDB" id="4097008at2759"/>
<dbReference type="GO" id="GO:0005780">
    <property type="term" value="C:extrinsic component of intraperoxisomal membrane"/>
    <property type="evidence" value="ECO:0007669"/>
    <property type="project" value="InterPro"/>
</dbReference>
<dbReference type="InParanoid" id="G3AV04"/>
<evidence type="ECO:0000313" key="7">
    <source>
        <dbReference type="EMBL" id="EGW30078.1"/>
    </source>
</evidence>
<reference evidence="7 8" key="1">
    <citation type="journal article" date="2011" name="Proc. Natl. Acad. Sci. U.S.A.">
        <title>Comparative genomics of xylose-fermenting fungi for enhanced biofuel production.</title>
        <authorList>
            <person name="Wohlbach D.J."/>
            <person name="Kuo A."/>
            <person name="Sato T.K."/>
            <person name="Potts K.M."/>
            <person name="Salamov A.A."/>
            <person name="LaButti K.M."/>
            <person name="Sun H."/>
            <person name="Clum A."/>
            <person name="Pangilinan J.L."/>
            <person name="Lindquist E.A."/>
            <person name="Lucas S."/>
            <person name="Lapidus A."/>
            <person name="Jin M."/>
            <person name="Gunawan C."/>
            <person name="Balan V."/>
            <person name="Dale B.E."/>
            <person name="Jeffries T.W."/>
            <person name="Zinkel R."/>
            <person name="Barry K.W."/>
            <person name="Grigoriev I.V."/>
            <person name="Gasch A.P."/>
        </authorList>
    </citation>
    <scope>NUCLEOTIDE SEQUENCE [LARGE SCALE GENOMIC DNA]</scope>
    <source>
        <strain evidence="8">NRRL Y-27907 / 11-Y1</strain>
    </source>
</reference>
<evidence type="ECO:0000256" key="5">
    <source>
        <dbReference type="ARBA" id="ARBA00023136"/>
    </source>
</evidence>
<dbReference type="Proteomes" id="UP000000709">
    <property type="component" value="Unassembled WGS sequence"/>
</dbReference>
<dbReference type="eggNOG" id="ENOG502S7ZC">
    <property type="taxonomic scope" value="Eukaryota"/>
</dbReference>
<evidence type="ECO:0000313" key="8">
    <source>
        <dbReference type="Proteomes" id="UP000000709"/>
    </source>
</evidence>
<protein>
    <recommendedName>
        <fullName evidence="4">Inheritance of peroxisomes protein 1</fullName>
    </recommendedName>
</protein>
<comment type="similarity">
    <text evidence="3">Belongs to the INP1 family.</text>
</comment>
<feature type="compositionally biased region" description="Polar residues" evidence="6">
    <location>
        <begin position="1"/>
        <end position="20"/>
    </location>
</feature>
<dbReference type="OMA" id="YWKIFIN"/>
<gene>
    <name evidence="7" type="ORF">SPAPADRAFT_52913</name>
</gene>
<feature type="compositionally biased region" description="Basic residues" evidence="6">
    <location>
        <begin position="23"/>
        <end position="36"/>
    </location>
</feature>
<dbReference type="EMBL" id="GL996506">
    <property type="protein sequence ID" value="EGW30078.1"/>
    <property type="molecule type" value="Genomic_DNA"/>
</dbReference>
<sequence>MVPSEPNTPKKSVNNSNNTNADKKKRRKSKQKKRKSSIPTTTVSQTQLGPSVLASPRQQTLMRHKLDDDSDKSHPVTLLKQLKRHTPPQEVEPDISMPDIAHKLTLFKYKTGTIIQFLDQIKHNSSGTLLAQGEIEIFQLHNGDVTYLSCGKSFIYPLLPKIKILRASFNQFIIPLVNPERYWRLSVTTEETNVVDLLETTFEKYAQYRNLYVSGQRSISPQTLVQASQLTPVQAKSHFTLDDTIPESPPSAPISPRQEAISPPRFALHDPIPSHLIHHPTPRVNPSYNPFHPPIPQDNNIDNKSDLDSLLDEYEQTLEATTRANSIVHEGRSRRSSISELYTQESGWMEPTPAPAPQRTTAPVTRGIPKSRSIYSMNSYRSYDLNHIYNTVRHGNQEREELKSAKSMSKLPHDYQTRLSSRRSSAIAHPLVPSAPVAPTSATTQLNSKEIFNMLSSKPTPPRTTSFAARLFGWG</sequence>
<dbReference type="KEGG" id="spaa:SPAPADRAFT_52913"/>
<dbReference type="Pfam" id="PF12634">
    <property type="entry name" value="Inp1"/>
    <property type="match status" value="1"/>
</dbReference>
<evidence type="ECO:0000256" key="1">
    <source>
        <dbReference type="ARBA" id="ARBA00003594"/>
    </source>
</evidence>
<dbReference type="HOGENOM" id="CLU_575114_0_0_1"/>
<accession>G3AV04</accession>
<name>G3AV04_SPAPN</name>
<dbReference type="AlphaFoldDB" id="G3AV04"/>
<evidence type="ECO:0000256" key="2">
    <source>
        <dbReference type="ARBA" id="ARBA00004421"/>
    </source>
</evidence>
<proteinExistence type="inferred from homology"/>
<dbReference type="RefSeq" id="XP_007377844.1">
    <property type="nucleotide sequence ID" value="XM_007377782.1"/>
</dbReference>
<dbReference type="GeneID" id="18871735"/>
<feature type="compositionally biased region" description="Polar residues" evidence="6">
    <location>
        <begin position="38"/>
        <end position="49"/>
    </location>
</feature>
<dbReference type="InterPro" id="IPR024758">
    <property type="entry name" value="Inp1"/>
</dbReference>
<comment type="function">
    <text evidence="1">Required for peroxisome inheritance.</text>
</comment>
<feature type="region of interest" description="Disordered" evidence="6">
    <location>
        <begin position="1"/>
        <end position="56"/>
    </location>
</feature>
<keyword evidence="8" id="KW-1185">Reference proteome</keyword>
<dbReference type="STRING" id="619300.G3AV04"/>
<dbReference type="GO" id="GO:0045033">
    <property type="term" value="P:peroxisome inheritance"/>
    <property type="evidence" value="ECO:0007669"/>
    <property type="project" value="InterPro"/>
</dbReference>
<evidence type="ECO:0000256" key="3">
    <source>
        <dbReference type="ARBA" id="ARBA00010707"/>
    </source>
</evidence>
<evidence type="ECO:0000256" key="4">
    <source>
        <dbReference type="ARBA" id="ARBA00021397"/>
    </source>
</evidence>
<organism evidence="8">
    <name type="scientific">Spathaspora passalidarum (strain NRRL Y-27907 / 11-Y1)</name>
    <dbReference type="NCBI Taxonomy" id="619300"/>
    <lineage>
        <taxon>Eukaryota</taxon>
        <taxon>Fungi</taxon>
        <taxon>Dikarya</taxon>
        <taxon>Ascomycota</taxon>
        <taxon>Saccharomycotina</taxon>
        <taxon>Pichiomycetes</taxon>
        <taxon>Debaryomycetaceae</taxon>
        <taxon>Spathaspora</taxon>
    </lineage>
</organism>
<comment type="subcellular location">
    <subcellularLocation>
        <location evidence="2">Peroxisome membrane</location>
        <topology evidence="2">Peripheral membrane protein</topology>
    </subcellularLocation>
</comment>